<comment type="caution">
    <text evidence="2">The sequence shown here is derived from an EMBL/GenBank/DDBJ whole genome shotgun (WGS) entry which is preliminary data.</text>
</comment>
<accession>A0A430B517</accession>
<protein>
    <recommendedName>
        <fullName evidence="4">Lipoprotein</fullName>
    </recommendedName>
</protein>
<evidence type="ECO:0000313" key="2">
    <source>
        <dbReference type="EMBL" id="RSU15446.1"/>
    </source>
</evidence>
<sequence>MKKRTVSLVALLIFTVSLSGCSFKNEAKASSAYEDKESIYFFNEKEIKDSNLESKYAKKDVSPKNVIDNTKEYSGIYSLQWESKKDVALDKNLLKVNEDGTFIELRVLKDNSEKTTTHYYVDKKNKVHTKNAINYELLSGYVVKENNQVSLSYADSISFYKAIDQKGEEKISPLSQNYHYQLLDDNEAQTSFFVKDGFEINANGDSVRLVKVVPKETPKELTVTPLEINNFLKKSQENLASKHYEFNNINDFIQFMSPQTAPSDEVKLLDITSYQNVETEKENHIKAKYAFSTTSSNNGNKVTNVYLFDGQNIYFSNDETSTTFQLF</sequence>
<dbReference type="EMBL" id="NGKB01000005">
    <property type="protein sequence ID" value="RSU15446.1"/>
    <property type="molecule type" value="Genomic_DNA"/>
</dbReference>
<name>A0A430B517_9ENTE</name>
<dbReference type="GeneID" id="95580777"/>
<dbReference type="Proteomes" id="UP000288028">
    <property type="component" value="Unassembled WGS sequence"/>
</dbReference>
<feature type="signal peptide" evidence="1">
    <location>
        <begin position="1"/>
        <end position="19"/>
    </location>
</feature>
<evidence type="ECO:0008006" key="4">
    <source>
        <dbReference type="Google" id="ProtNLM"/>
    </source>
</evidence>
<gene>
    <name evidence="2" type="ORF">CBF28_06885</name>
</gene>
<proteinExistence type="predicted"/>
<feature type="chain" id="PRO_5038874719" description="Lipoprotein" evidence="1">
    <location>
        <begin position="20"/>
        <end position="327"/>
    </location>
</feature>
<evidence type="ECO:0000313" key="3">
    <source>
        <dbReference type="Proteomes" id="UP000288028"/>
    </source>
</evidence>
<dbReference type="AlphaFoldDB" id="A0A430B517"/>
<keyword evidence="3" id="KW-1185">Reference proteome</keyword>
<reference evidence="2 3" key="1">
    <citation type="submission" date="2017-05" db="EMBL/GenBank/DDBJ databases">
        <title>Vagococcus spp. assemblies.</title>
        <authorList>
            <person name="Gulvik C.A."/>
        </authorList>
    </citation>
    <scope>NUCLEOTIDE SEQUENCE [LARGE SCALE GENOMIC DNA]</scope>
    <source>
        <strain evidence="2 3">SS1714</strain>
    </source>
</reference>
<dbReference type="RefSeq" id="WP_126793331.1">
    <property type="nucleotide sequence ID" value="NZ_CP060720.1"/>
</dbReference>
<dbReference type="PROSITE" id="PS51257">
    <property type="entry name" value="PROKAR_LIPOPROTEIN"/>
    <property type="match status" value="1"/>
</dbReference>
<organism evidence="2 3">
    <name type="scientific">Vagococcus carniphilus</name>
    <dbReference type="NCBI Taxonomy" id="218144"/>
    <lineage>
        <taxon>Bacteria</taxon>
        <taxon>Bacillati</taxon>
        <taxon>Bacillota</taxon>
        <taxon>Bacilli</taxon>
        <taxon>Lactobacillales</taxon>
        <taxon>Enterococcaceae</taxon>
        <taxon>Vagococcus</taxon>
    </lineage>
</organism>
<evidence type="ECO:0000256" key="1">
    <source>
        <dbReference type="SAM" id="SignalP"/>
    </source>
</evidence>
<keyword evidence="1" id="KW-0732">Signal</keyword>